<proteinExistence type="predicted"/>
<name>A0ABU1DIA5_9HYPH</name>
<gene>
    <name evidence="2" type="ORF">IHQ68_14580</name>
</gene>
<evidence type="ECO:0000256" key="1">
    <source>
        <dbReference type="SAM" id="SignalP"/>
    </source>
</evidence>
<sequence length="163" mass="17161">MRPPILPLAAALCLAAPALAAERVPTRTPGLWESSTITNAGRTTVKECVDEKTDRLVLQLTAVLTCKNTDFRRTADGFFAGAKCSAGGMTVDNQITVTGDFDSWARAEAITNMASADGDAGVNRSFSTAIETRRLGECDAGQIPGDVILPGGKTIHVNPSARR</sequence>
<evidence type="ECO:0008006" key="4">
    <source>
        <dbReference type="Google" id="ProtNLM"/>
    </source>
</evidence>
<evidence type="ECO:0000313" key="2">
    <source>
        <dbReference type="EMBL" id="MDR4307847.1"/>
    </source>
</evidence>
<accession>A0ABU1DIA5</accession>
<dbReference type="EMBL" id="JADBEO010000034">
    <property type="protein sequence ID" value="MDR4307847.1"/>
    <property type="molecule type" value="Genomic_DNA"/>
</dbReference>
<dbReference type="Pfam" id="PF12276">
    <property type="entry name" value="DUF3617"/>
    <property type="match status" value="1"/>
</dbReference>
<protein>
    <recommendedName>
        <fullName evidence="4">DUF3617 family protein</fullName>
    </recommendedName>
</protein>
<feature type="chain" id="PRO_5045842625" description="DUF3617 family protein" evidence="1">
    <location>
        <begin position="21"/>
        <end position="163"/>
    </location>
</feature>
<dbReference type="InterPro" id="IPR022061">
    <property type="entry name" value="DUF3617"/>
</dbReference>
<keyword evidence="1" id="KW-0732">Signal</keyword>
<reference evidence="2" key="1">
    <citation type="submission" date="2020-10" db="EMBL/GenBank/DDBJ databases">
        <authorList>
            <person name="Abbas A."/>
            <person name="Razzaq R."/>
            <person name="Waqas M."/>
            <person name="Abbas N."/>
            <person name="Nielsen T.K."/>
            <person name="Hansen L.H."/>
            <person name="Hussain S."/>
            <person name="Shahid M."/>
        </authorList>
    </citation>
    <scope>NUCLEOTIDE SEQUENCE</scope>
    <source>
        <strain evidence="2">S14</strain>
    </source>
</reference>
<dbReference type="Proteomes" id="UP001181622">
    <property type="component" value="Unassembled WGS sequence"/>
</dbReference>
<evidence type="ECO:0000313" key="3">
    <source>
        <dbReference type="Proteomes" id="UP001181622"/>
    </source>
</evidence>
<comment type="caution">
    <text evidence="2">The sequence shown here is derived from an EMBL/GenBank/DDBJ whole genome shotgun (WGS) entry which is preliminary data.</text>
</comment>
<dbReference type="RefSeq" id="WP_309393098.1">
    <property type="nucleotide sequence ID" value="NZ_JADBEO010000034.1"/>
</dbReference>
<feature type="signal peptide" evidence="1">
    <location>
        <begin position="1"/>
        <end position="20"/>
    </location>
</feature>
<organism evidence="2 3">
    <name type="scientific">Chelatococcus sambhunathii</name>
    <dbReference type="NCBI Taxonomy" id="363953"/>
    <lineage>
        <taxon>Bacteria</taxon>
        <taxon>Pseudomonadati</taxon>
        <taxon>Pseudomonadota</taxon>
        <taxon>Alphaproteobacteria</taxon>
        <taxon>Hyphomicrobiales</taxon>
        <taxon>Chelatococcaceae</taxon>
        <taxon>Chelatococcus</taxon>
    </lineage>
</organism>
<keyword evidence="3" id="KW-1185">Reference proteome</keyword>